<dbReference type="Proteomes" id="UP000197528">
    <property type="component" value="Unassembled WGS sequence"/>
</dbReference>
<keyword evidence="2" id="KW-1185">Reference proteome</keyword>
<dbReference type="Gene3D" id="3.10.450.530">
    <property type="entry name" value="Ribonuclease toxin, BrnT, of type II toxin-antitoxin system"/>
    <property type="match status" value="1"/>
</dbReference>
<evidence type="ECO:0000313" key="2">
    <source>
        <dbReference type="Proteomes" id="UP000197528"/>
    </source>
</evidence>
<evidence type="ECO:0000313" key="1">
    <source>
        <dbReference type="EMBL" id="OWS70468.1"/>
    </source>
</evidence>
<dbReference type="InterPro" id="IPR038573">
    <property type="entry name" value="BrnT_sf"/>
</dbReference>
<dbReference type="OrthoDB" id="9798158at2"/>
<accession>A0A254PW28</accession>
<dbReference type="RefSeq" id="WP_088525010.1">
    <property type="nucleotide sequence ID" value="NZ_NGUP01000002.1"/>
</dbReference>
<comment type="caution">
    <text evidence="1">The sequence shown here is derived from an EMBL/GenBank/DDBJ whole genome shotgun (WGS) entry which is preliminary data.</text>
</comment>
<dbReference type="EMBL" id="NGUP01000002">
    <property type="protein sequence ID" value="OWS70468.1"/>
    <property type="molecule type" value="Genomic_DNA"/>
</dbReference>
<name>A0A254PW28_9BURK</name>
<gene>
    <name evidence="1" type="ORF">CBI31_03265</name>
</gene>
<proteinExistence type="predicted"/>
<reference evidence="1 2" key="1">
    <citation type="submission" date="2017-05" db="EMBL/GenBank/DDBJ databases">
        <title>Genome of Polynucleobacter sp. MWH-Feld-100.</title>
        <authorList>
            <person name="Hahn M.W."/>
        </authorList>
    </citation>
    <scope>NUCLEOTIDE SEQUENCE [LARGE SCALE GENOMIC DNA]</scope>
    <source>
        <strain evidence="1 2">MWH-Feld-100</strain>
    </source>
</reference>
<evidence type="ECO:0008006" key="3">
    <source>
        <dbReference type="Google" id="ProtNLM"/>
    </source>
</evidence>
<dbReference type="InterPro" id="IPR007460">
    <property type="entry name" value="BrnT_toxin"/>
</dbReference>
<organism evidence="1 2">
    <name type="scientific">Polynucleobacter campilacus</name>
    <dbReference type="NCBI Taxonomy" id="1743163"/>
    <lineage>
        <taxon>Bacteria</taxon>
        <taxon>Pseudomonadati</taxon>
        <taxon>Pseudomonadota</taxon>
        <taxon>Betaproteobacteria</taxon>
        <taxon>Burkholderiales</taxon>
        <taxon>Burkholderiaceae</taxon>
        <taxon>Polynucleobacter</taxon>
    </lineage>
</organism>
<dbReference type="Pfam" id="PF04365">
    <property type="entry name" value="BrnT_toxin"/>
    <property type="match status" value="1"/>
</dbReference>
<sequence length="89" mass="10628">MEITYDRSKNLYNINNRNLSFEEVVNFDFETANYAIDKRKDYGEIRRCAIGYLGNRLYALVFTETKNGIRVISFRKANKREVTNYEQKN</sequence>
<protein>
    <recommendedName>
        <fullName evidence="3">BrnT family toxin</fullName>
    </recommendedName>
</protein>
<dbReference type="AlphaFoldDB" id="A0A254PW28"/>